<dbReference type="GO" id="GO:0009847">
    <property type="term" value="P:spore germination"/>
    <property type="evidence" value="ECO:0007669"/>
    <property type="project" value="InterPro"/>
</dbReference>
<protein>
    <submittedName>
        <fullName evidence="4">Spore germination protein KA</fullName>
    </submittedName>
</protein>
<keyword evidence="5" id="KW-1185">Reference proteome</keyword>
<dbReference type="Pfam" id="PF03323">
    <property type="entry name" value="GerA"/>
    <property type="match status" value="1"/>
</dbReference>
<keyword evidence="3" id="KW-0812">Transmembrane</keyword>
<feature type="transmembrane region" description="Helical" evidence="3">
    <location>
        <begin position="392"/>
        <end position="409"/>
    </location>
</feature>
<gene>
    <name evidence="4" type="ORF">FHS16_001878</name>
</gene>
<organism evidence="4 5">
    <name type="scientific">Paenibacillus endophyticus</name>
    <dbReference type="NCBI Taxonomy" id="1294268"/>
    <lineage>
        <taxon>Bacteria</taxon>
        <taxon>Bacillati</taxon>
        <taxon>Bacillota</taxon>
        <taxon>Bacilli</taxon>
        <taxon>Bacillales</taxon>
        <taxon>Paenibacillaceae</taxon>
        <taxon>Paenibacillus</taxon>
    </lineage>
</organism>
<feature type="transmembrane region" description="Helical" evidence="3">
    <location>
        <begin position="298"/>
        <end position="320"/>
    </location>
</feature>
<keyword evidence="3" id="KW-1133">Transmembrane helix</keyword>
<dbReference type="InterPro" id="IPR050768">
    <property type="entry name" value="UPF0353/GerABKA_families"/>
</dbReference>
<name>A0A7W5C611_9BACL</name>
<dbReference type="GO" id="GO:0016020">
    <property type="term" value="C:membrane"/>
    <property type="evidence" value="ECO:0007669"/>
    <property type="project" value="InterPro"/>
</dbReference>
<evidence type="ECO:0000256" key="2">
    <source>
        <dbReference type="ARBA" id="ARBA00023136"/>
    </source>
</evidence>
<accession>A0A7W5C611</accession>
<proteinExistence type="inferred from homology"/>
<feature type="transmembrane region" description="Helical" evidence="3">
    <location>
        <begin position="369"/>
        <end position="386"/>
    </location>
</feature>
<dbReference type="AlphaFoldDB" id="A0A7W5C611"/>
<dbReference type="Proteomes" id="UP000518605">
    <property type="component" value="Unassembled WGS sequence"/>
</dbReference>
<reference evidence="4 5" key="1">
    <citation type="submission" date="2020-08" db="EMBL/GenBank/DDBJ databases">
        <title>Genomic Encyclopedia of Type Strains, Phase III (KMG-III): the genomes of soil and plant-associated and newly described type strains.</title>
        <authorList>
            <person name="Whitman W."/>
        </authorList>
    </citation>
    <scope>NUCLEOTIDE SEQUENCE [LARGE SCALE GENOMIC DNA]</scope>
    <source>
        <strain evidence="4 5">CECT 8234</strain>
    </source>
</reference>
<dbReference type="PANTHER" id="PTHR22550">
    <property type="entry name" value="SPORE GERMINATION PROTEIN"/>
    <property type="match status" value="1"/>
</dbReference>
<evidence type="ECO:0000256" key="3">
    <source>
        <dbReference type="SAM" id="Phobius"/>
    </source>
</evidence>
<dbReference type="PANTHER" id="PTHR22550:SF5">
    <property type="entry name" value="LEUCINE ZIPPER PROTEIN 4"/>
    <property type="match status" value="1"/>
</dbReference>
<dbReference type="RefSeq" id="WP_183561141.1">
    <property type="nucleotide sequence ID" value="NZ_CBCSLB010000008.1"/>
</dbReference>
<keyword evidence="2 3" id="KW-0472">Membrane</keyword>
<dbReference type="EMBL" id="JACHXW010000004">
    <property type="protein sequence ID" value="MBB3151832.1"/>
    <property type="molecule type" value="Genomic_DNA"/>
</dbReference>
<comment type="similarity">
    <text evidence="1">Belongs to the GerABKA family.</text>
</comment>
<feature type="transmembrane region" description="Helical" evidence="3">
    <location>
        <begin position="421"/>
        <end position="445"/>
    </location>
</feature>
<comment type="caution">
    <text evidence="4">The sequence shown here is derived from an EMBL/GenBank/DDBJ whole genome shotgun (WGS) entry which is preliminary data.</text>
</comment>
<evidence type="ECO:0000313" key="4">
    <source>
        <dbReference type="EMBL" id="MBB3151832.1"/>
    </source>
</evidence>
<sequence>MNVPELEYLDNPMLEKLEQEMLSLSIKENADVLGQFFLDCADLVMHDFVVSRSRAATVFYFQGLTDTMQLEMQVIRPLTTREAESGELDSFEGVVISNKKTVESYGDAVRSILTGRSLLLIDGIKGGLSLCLTKFEARSVEEPQSESVVRGPREGFTETLSTNTSLLRRRIRSSTMKIQSFELGRYSKTIIDLIYIEGIARDEIVQQITDRLLAVDIDGILESAMVEEAIEDSTFSPFPQIQATERPDVAVAALLEGRIVILTENTPIALIAPTTLASLMQSPEDYYQRFWIGTTIRWLRYLFFFIALLAPSVYVAILTFHQEMVPTTLLLRVAQSREEIPFPALLEALIMEVIFEALREAGIRLPKQVGSAVSIVGALVIGQAAIQAGLVSAPMVMVVAITGISSFMMPQYPASIALRLLRFPIMILSGMFGIFGLMLSLLLIITHLCTLHSFGIPYLSPFSPLRPTEWKDSLIRAPIKFMKQRPGTYVGKNKMRQSVYAKTRE</sequence>
<evidence type="ECO:0000313" key="5">
    <source>
        <dbReference type="Proteomes" id="UP000518605"/>
    </source>
</evidence>
<dbReference type="PIRSF" id="PIRSF005690">
    <property type="entry name" value="GerBA"/>
    <property type="match status" value="1"/>
</dbReference>
<dbReference type="InterPro" id="IPR004995">
    <property type="entry name" value="Spore_Ger"/>
</dbReference>
<evidence type="ECO:0000256" key="1">
    <source>
        <dbReference type="ARBA" id="ARBA00005278"/>
    </source>
</evidence>